<keyword evidence="6" id="KW-1185">Reference proteome</keyword>
<protein>
    <recommendedName>
        <fullName evidence="7">Beta-glucuronidase</fullName>
    </recommendedName>
</protein>
<dbReference type="Gene3D" id="3.40.50.1820">
    <property type="entry name" value="alpha/beta hydrolase"/>
    <property type="match status" value="1"/>
</dbReference>
<dbReference type="PANTHER" id="PTHR10066:SF67">
    <property type="entry name" value="BETA-GLUCURONIDASE"/>
    <property type="match status" value="1"/>
</dbReference>
<reference evidence="5" key="2">
    <citation type="submission" date="2021-08" db="EMBL/GenBank/DDBJ databases">
        <authorList>
            <person name="Eriksson T."/>
        </authorList>
    </citation>
    <scope>NUCLEOTIDE SEQUENCE</scope>
    <source>
        <strain evidence="5">Stoneville</strain>
        <tissue evidence="5">Whole head</tissue>
    </source>
</reference>
<dbReference type="SUPFAM" id="SSF51445">
    <property type="entry name" value="(Trans)glycosidases"/>
    <property type="match status" value="1"/>
</dbReference>
<comment type="similarity">
    <text evidence="1">Belongs to the glycosyl hydrolase 2 family.</text>
</comment>
<dbReference type="GO" id="GO:0004566">
    <property type="term" value="F:beta-glucuronidase activity"/>
    <property type="evidence" value="ECO:0007669"/>
    <property type="project" value="TreeGrafter"/>
</dbReference>
<proteinExistence type="inferred from homology"/>
<evidence type="ECO:0000259" key="3">
    <source>
        <dbReference type="Pfam" id="PF00135"/>
    </source>
</evidence>
<keyword evidence="2" id="KW-0325">Glycoprotein</keyword>
<evidence type="ECO:0000256" key="1">
    <source>
        <dbReference type="ARBA" id="ARBA00007401"/>
    </source>
</evidence>
<evidence type="ECO:0000256" key="2">
    <source>
        <dbReference type="ARBA" id="ARBA00023180"/>
    </source>
</evidence>
<dbReference type="GO" id="GO:0005975">
    <property type="term" value="P:carbohydrate metabolic process"/>
    <property type="evidence" value="ECO:0007669"/>
    <property type="project" value="InterPro"/>
</dbReference>
<name>A0A8J6LPZ3_TENMO</name>
<dbReference type="Gene3D" id="3.20.20.80">
    <property type="entry name" value="Glycosidases"/>
    <property type="match status" value="1"/>
</dbReference>
<dbReference type="GO" id="GO:0019391">
    <property type="term" value="P:glucuronoside catabolic process"/>
    <property type="evidence" value="ECO:0007669"/>
    <property type="project" value="TreeGrafter"/>
</dbReference>
<feature type="domain" description="Glycoside hydrolase family 2 catalytic" evidence="4">
    <location>
        <begin position="269"/>
        <end position="414"/>
    </location>
</feature>
<dbReference type="InterPro" id="IPR017853">
    <property type="entry name" value="GH"/>
</dbReference>
<sequence length="513" mass="57890">MKILNIIKLEIESRSLWRPPGERLRSTIWCRPKSRGLFWGTISESESTLCPWTLQADPRHIAYQIGYAAGVFGGSTRALVQYLKKLDSRKFTRAAVGATIVNSIKLELPPPFFAVLEPHHDDAFITESSYDLLKSGNFERVPYVVKFNSEKNAQYPSTNQYLIRLRVGSGWFSGGFRVVFGCFPGRLRVVSQSVPGGFQIGSGYFRVGSGSAPGQLRVGSGVGGNKKGLFTRNRQPKSSAYLMRKRYWALAQSLDDVGVPDDLHGYILERANVYRTSCYPYAEEIMDLPDQLGIMIINEYPAVSISNLGGELLENHKQSLTEMYNSDKNRPSVIMWSAGNEPGNSSAQTTDDHFREVFAHLHSLDNTRPVTVINFNGRHDNQGGEYIDIIGITYFSGWFQNNAELDVVVNNVNNKPIMINDEEYQTELLSLHFQAFDQLRSEGYFIGEMIWCFTDFKTDQSVERVGGNRKGIFTRNREPKASAHLLRKRYWALAEFLDGVEPPADVNEYIIGN</sequence>
<gene>
    <name evidence="5" type="ORF">GEV33_001685</name>
</gene>
<evidence type="ECO:0008006" key="7">
    <source>
        <dbReference type="Google" id="ProtNLM"/>
    </source>
</evidence>
<dbReference type="Pfam" id="PF00135">
    <property type="entry name" value="COesterase"/>
    <property type="match status" value="1"/>
</dbReference>
<dbReference type="Proteomes" id="UP000719412">
    <property type="component" value="Unassembled WGS sequence"/>
</dbReference>
<dbReference type="PANTHER" id="PTHR10066">
    <property type="entry name" value="BETA-GLUCURONIDASE"/>
    <property type="match status" value="1"/>
</dbReference>
<dbReference type="InterPro" id="IPR023232">
    <property type="entry name" value="Glyco_hydro_2_AS"/>
</dbReference>
<dbReference type="InterPro" id="IPR002018">
    <property type="entry name" value="CarbesteraseB"/>
</dbReference>
<dbReference type="GO" id="GO:0030246">
    <property type="term" value="F:carbohydrate binding"/>
    <property type="evidence" value="ECO:0007669"/>
    <property type="project" value="TreeGrafter"/>
</dbReference>
<evidence type="ECO:0000313" key="6">
    <source>
        <dbReference type="Proteomes" id="UP000719412"/>
    </source>
</evidence>
<accession>A0A8J6LPZ3</accession>
<organism evidence="5 6">
    <name type="scientific">Tenebrio molitor</name>
    <name type="common">Yellow mealworm beetle</name>
    <dbReference type="NCBI Taxonomy" id="7067"/>
    <lineage>
        <taxon>Eukaryota</taxon>
        <taxon>Metazoa</taxon>
        <taxon>Ecdysozoa</taxon>
        <taxon>Arthropoda</taxon>
        <taxon>Hexapoda</taxon>
        <taxon>Insecta</taxon>
        <taxon>Pterygota</taxon>
        <taxon>Neoptera</taxon>
        <taxon>Endopterygota</taxon>
        <taxon>Coleoptera</taxon>
        <taxon>Polyphaga</taxon>
        <taxon>Cucujiformia</taxon>
        <taxon>Tenebrionidae</taxon>
        <taxon>Tenebrio</taxon>
    </lineage>
</organism>
<comment type="caution">
    <text evidence="5">The sequence shown here is derived from an EMBL/GenBank/DDBJ whole genome shotgun (WGS) entry which is preliminary data.</text>
</comment>
<dbReference type="PROSITE" id="PS00608">
    <property type="entry name" value="GLYCOSYL_HYDROL_F2_2"/>
    <property type="match status" value="1"/>
</dbReference>
<dbReference type="Pfam" id="PF02836">
    <property type="entry name" value="Glyco_hydro_2_C"/>
    <property type="match status" value="2"/>
</dbReference>
<feature type="domain" description="Carboxylesterase type B" evidence="3">
    <location>
        <begin position="30"/>
        <end position="150"/>
    </location>
</feature>
<dbReference type="InterPro" id="IPR006103">
    <property type="entry name" value="Glyco_hydro_2_cat"/>
</dbReference>
<reference evidence="5" key="1">
    <citation type="journal article" date="2020" name="J Insects Food Feed">
        <title>The yellow mealworm (Tenebrio molitor) genome: a resource for the emerging insects as food and feed industry.</title>
        <authorList>
            <person name="Eriksson T."/>
            <person name="Andere A."/>
            <person name="Kelstrup H."/>
            <person name="Emery V."/>
            <person name="Picard C."/>
        </authorList>
    </citation>
    <scope>NUCLEOTIDE SEQUENCE</scope>
    <source>
        <strain evidence="5">Stoneville</strain>
        <tissue evidence="5">Whole head</tissue>
    </source>
</reference>
<dbReference type="GO" id="GO:0005615">
    <property type="term" value="C:extracellular space"/>
    <property type="evidence" value="ECO:0007669"/>
    <property type="project" value="TreeGrafter"/>
</dbReference>
<evidence type="ECO:0000313" key="5">
    <source>
        <dbReference type="EMBL" id="KAH0821106.1"/>
    </source>
</evidence>
<dbReference type="EMBL" id="JABDTM020009377">
    <property type="protein sequence ID" value="KAH0821106.1"/>
    <property type="molecule type" value="Genomic_DNA"/>
</dbReference>
<dbReference type="SUPFAM" id="SSF53474">
    <property type="entry name" value="alpha/beta-Hydrolases"/>
    <property type="match status" value="1"/>
</dbReference>
<dbReference type="InterPro" id="IPR029058">
    <property type="entry name" value="AB_hydrolase_fold"/>
</dbReference>
<feature type="domain" description="Glycoside hydrolase family 2 catalytic" evidence="4">
    <location>
        <begin position="418"/>
        <end position="493"/>
    </location>
</feature>
<evidence type="ECO:0000259" key="4">
    <source>
        <dbReference type="Pfam" id="PF02836"/>
    </source>
</evidence>
<dbReference type="AlphaFoldDB" id="A0A8J6LPZ3"/>